<dbReference type="AlphaFoldDB" id="A0A327VSY9"/>
<keyword evidence="3" id="KW-0731">Sigma factor</keyword>
<dbReference type="InterPro" id="IPR000792">
    <property type="entry name" value="Tscrpt_reg_LuxR_C"/>
</dbReference>
<dbReference type="InterPro" id="IPR039425">
    <property type="entry name" value="RNA_pol_sigma-70-like"/>
</dbReference>
<dbReference type="InterPro" id="IPR013325">
    <property type="entry name" value="RNA_pol_sigma_r2"/>
</dbReference>
<feature type="domain" description="RNA polymerase sigma factor 70 region 4 type 2" evidence="6">
    <location>
        <begin position="126"/>
        <end position="175"/>
    </location>
</feature>
<dbReference type="SUPFAM" id="SSF88946">
    <property type="entry name" value="Sigma2 domain of RNA polymerase sigma factors"/>
    <property type="match status" value="1"/>
</dbReference>
<evidence type="ECO:0000313" key="8">
    <source>
        <dbReference type="Proteomes" id="UP000249819"/>
    </source>
</evidence>
<evidence type="ECO:0000256" key="2">
    <source>
        <dbReference type="ARBA" id="ARBA00023015"/>
    </source>
</evidence>
<accession>A0A327VSY9</accession>
<keyword evidence="4" id="KW-0804">Transcription</keyword>
<evidence type="ECO:0000313" key="7">
    <source>
        <dbReference type="EMBL" id="RAJ79171.1"/>
    </source>
</evidence>
<proteinExistence type="inferred from homology"/>
<evidence type="ECO:0000256" key="4">
    <source>
        <dbReference type="ARBA" id="ARBA00023163"/>
    </source>
</evidence>
<dbReference type="NCBIfam" id="TIGR02985">
    <property type="entry name" value="Sig70_bacteroi1"/>
    <property type="match status" value="1"/>
</dbReference>
<sequence>MTAYLQTDELLIEKLSKDDRRAFEAVYNQYFLQVFHFSLKFVEDRQIAEDITLETFVKLWDKRSELPPSSNLSAFLCTIARNACLNHLRDAERLHNRHQELARRQDNEHYTFELYADPRSEVYKHLYQEIEKLPGRMADILQLSLKGLKNEEIAEHTGVSEKTVRNLKTAAIKQLRTKLLKNELLLLMLLISR</sequence>
<dbReference type="GO" id="GO:0003677">
    <property type="term" value="F:DNA binding"/>
    <property type="evidence" value="ECO:0007669"/>
    <property type="project" value="InterPro"/>
</dbReference>
<dbReference type="OrthoDB" id="1524077at2"/>
<dbReference type="InterPro" id="IPR013249">
    <property type="entry name" value="RNA_pol_sigma70_r4_t2"/>
</dbReference>
<keyword evidence="8" id="KW-1185">Reference proteome</keyword>
<dbReference type="NCBIfam" id="TIGR02937">
    <property type="entry name" value="sigma70-ECF"/>
    <property type="match status" value="1"/>
</dbReference>
<name>A0A327VSY9_9BACT</name>
<dbReference type="Gene3D" id="1.10.10.10">
    <property type="entry name" value="Winged helix-like DNA-binding domain superfamily/Winged helix DNA-binding domain"/>
    <property type="match status" value="1"/>
</dbReference>
<dbReference type="InterPro" id="IPR014284">
    <property type="entry name" value="RNA_pol_sigma-70_dom"/>
</dbReference>
<dbReference type="Pfam" id="PF04542">
    <property type="entry name" value="Sigma70_r2"/>
    <property type="match status" value="1"/>
</dbReference>
<dbReference type="InterPro" id="IPR013324">
    <property type="entry name" value="RNA_pol_sigma_r3/r4-like"/>
</dbReference>
<evidence type="ECO:0000259" key="6">
    <source>
        <dbReference type="Pfam" id="PF08281"/>
    </source>
</evidence>
<dbReference type="Proteomes" id="UP000249819">
    <property type="component" value="Unassembled WGS sequence"/>
</dbReference>
<evidence type="ECO:0000259" key="5">
    <source>
        <dbReference type="Pfam" id="PF04542"/>
    </source>
</evidence>
<dbReference type="EMBL" id="QLMA01000006">
    <property type="protein sequence ID" value="RAJ79171.1"/>
    <property type="molecule type" value="Genomic_DNA"/>
</dbReference>
<dbReference type="InterPro" id="IPR036388">
    <property type="entry name" value="WH-like_DNA-bd_sf"/>
</dbReference>
<dbReference type="Pfam" id="PF08281">
    <property type="entry name" value="Sigma70_r4_2"/>
    <property type="match status" value="1"/>
</dbReference>
<organism evidence="7 8">
    <name type="scientific">Chitinophaga dinghuensis</name>
    <dbReference type="NCBI Taxonomy" id="1539050"/>
    <lineage>
        <taxon>Bacteria</taxon>
        <taxon>Pseudomonadati</taxon>
        <taxon>Bacteroidota</taxon>
        <taxon>Chitinophagia</taxon>
        <taxon>Chitinophagales</taxon>
        <taxon>Chitinophagaceae</taxon>
        <taxon>Chitinophaga</taxon>
    </lineage>
</organism>
<comment type="caution">
    <text evidence="7">The sequence shown here is derived from an EMBL/GenBank/DDBJ whole genome shotgun (WGS) entry which is preliminary data.</text>
</comment>
<reference evidence="7 8" key="1">
    <citation type="submission" date="2018-06" db="EMBL/GenBank/DDBJ databases">
        <title>Genomic Encyclopedia of Archaeal and Bacterial Type Strains, Phase II (KMG-II): from individual species to whole genera.</title>
        <authorList>
            <person name="Goeker M."/>
        </authorList>
    </citation>
    <scope>NUCLEOTIDE SEQUENCE [LARGE SCALE GENOMIC DNA]</scope>
    <source>
        <strain evidence="7 8">DSM 29821</strain>
    </source>
</reference>
<evidence type="ECO:0000256" key="3">
    <source>
        <dbReference type="ARBA" id="ARBA00023082"/>
    </source>
</evidence>
<gene>
    <name evidence="7" type="ORF">CLV59_106232</name>
</gene>
<dbReference type="GO" id="GO:0006352">
    <property type="term" value="P:DNA-templated transcription initiation"/>
    <property type="evidence" value="ECO:0007669"/>
    <property type="project" value="InterPro"/>
</dbReference>
<keyword evidence="2" id="KW-0805">Transcription regulation</keyword>
<dbReference type="InterPro" id="IPR014327">
    <property type="entry name" value="RNA_pol_sigma70_bacteroid"/>
</dbReference>
<dbReference type="InterPro" id="IPR007627">
    <property type="entry name" value="RNA_pol_sigma70_r2"/>
</dbReference>
<evidence type="ECO:0000256" key="1">
    <source>
        <dbReference type="ARBA" id="ARBA00010641"/>
    </source>
</evidence>
<comment type="similarity">
    <text evidence="1">Belongs to the sigma-70 factor family. ECF subfamily.</text>
</comment>
<dbReference type="PANTHER" id="PTHR43133">
    <property type="entry name" value="RNA POLYMERASE ECF-TYPE SIGMA FACTO"/>
    <property type="match status" value="1"/>
</dbReference>
<dbReference type="PRINTS" id="PR00038">
    <property type="entry name" value="HTHLUXR"/>
</dbReference>
<dbReference type="SUPFAM" id="SSF88659">
    <property type="entry name" value="Sigma3 and sigma4 domains of RNA polymerase sigma factors"/>
    <property type="match status" value="1"/>
</dbReference>
<dbReference type="PANTHER" id="PTHR43133:SF46">
    <property type="entry name" value="RNA POLYMERASE SIGMA-70 FACTOR ECF SUBFAMILY"/>
    <property type="match status" value="1"/>
</dbReference>
<dbReference type="RefSeq" id="WP_111593636.1">
    <property type="nucleotide sequence ID" value="NZ_QLMA01000006.1"/>
</dbReference>
<feature type="domain" description="RNA polymerase sigma-70 region 2" evidence="5">
    <location>
        <begin position="27"/>
        <end position="93"/>
    </location>
</feature>
<protein>
    <submittedName>
        <fullName evidence="7">RNA polymerase sigma-70 factor (ECF subfamily)</fullName>
    </submittedName>
</protein>
<dbReference type="Gene3D" id="1.10.1740.10">
    <property type="match status" value="1"/>
</dbReference>
<dbReference type="GO" id="GO:0016987">
    <property type="term" value="F:sigma factor activity"/>
    <property type="evidence" value="ECO:0007669"/>
    <property type="project" value="UniProtKB-KW"/>
</dbReference>